<keyword evidence="3" id="KW-1185">Reference proteome</keyword>
<evidence type="ECO:0000313" key="3">
    <source>
        <dbReference type="Proteomes" id="UP000518752"/>
    </source>
</evidence>
<keyword evidence="1" id="KW-0472">Membrane</keyword>
<comment type="caution">
    <text evidence="2">The sequence shown here is derived from an EMBL/GenBank/DDBJ whole genome shotgun (WGS) entry which is preliminary data.</text>
</comment>
<accession>A0A8H5M3I6</accession>
<evidence type="ECO:0000256" key="1">
    <source>
        <dbReference type="SAM" id="Phobius"/>
    </source>
</evidence>
<evidence type="ECO:0000313" key="2">
    <source>
        <dbReference type="EMBL" id="KAF5379344.1"/>
    </source>
</evidence>
<proteinExistence type="predicted"/>
<gene>
    <name evidence="2" type="ORF">D9757_007657</name>
</gene>
<sequence>MSASQIYLLVIPVACETLVYGRDFLPSCPLLQPLNDKNTRRNISLSSSDVHDNAFVSVPLPPSYEMRGLRGSTARQVLFCVVLAMFLSSTGTLVSDIMARLRLGPASIQVLNSESDIAQVIFIRINFLLSDYVVIWRCWNLWDSVLSVRLLLAFCVMVSTGVVRVDDSDTILRSILKSILNPESSPESPAHSDHPRSR</sequence>
<reference evidence="2 3" key="1">
    <citation type="journal article" date="2020" name="ISME J.">
        <title>Uncovering the hidden diversity of litter-decomposition mechanisms in mushroom-forming fungi.</title>
        <authorList>
            <person name="Floudas D."/>
            <person name="Bentzer J."/>
            <person name="Ahren D."/>
            <person name="Johansson T."/>
            <person name="Persson P."/>
            <person name="Tunlid A."/>
        </authorList>
    </citation>
    <scope>NUCLEOTIDE SEQUENCE [LARGE SCALE GENOMIC DNA]</scope>
    <source>
        <strain evidence="2 3">CBS 406.79</strain>
    </source>
</reference>
<dbReference type="EMBL" id="JAACJN010000070">
    <property type="protein sequence ID" value="KAF5379344.1"/>
    <property type="molecule type" value="Genomic_DNA"/>
</dbReference>
<keyword evidence="1" id="KW-1133">Transmembrane helix</keyword>
<protein>
    <submittedName>
        <fullName evidence="2">Uncharacterized protein</fullName>
    </submittedName>
</protein>
<organism evidence="2 3">
    <name type="scientific">Collybiopsis confluens</name>
    <dbReference type="NCBI Taxonomy" id="2823264"/>
    <lineage>
        <taxon>Eukaryota</taxon>
        <taxon>Fungi</taxon>
        <taxon>Dikarya</taxon>
        <taxon>Basidiomycota</taxon>
        <taxon>Agaricomycotina</taxon>
        <taxon>Agaricomycetes</taxon>
        <taxon>Agaricomycetidae</taxon>
        <taxon>Agaricales</taxon>
        <taxon>Marasmiineae</taxon>
        <taxon>Omphalotaceae</taxon>
        <taxon>Collybiopsis</taxon>
    </lineage>
</organism>
<dbReference type="AlphaFoldDB" id="A0A8H5M3I6"/>
<keyword evidence="1" id="KW-0812">Transmembrane</keyword>
<dbReference type="OrthoDB" id="3174319at2759"/>
<feature type="transmembrane region" description="Helical" evidence="1">
    <location>
        <begin position="77"/>
        <end position="97"/>
    </location>
</feature>
<name>A0A8H5M3I6_9AGAR</name>
<dbReference type="Proteomes" id="UP000518752">
    <property type="component" value="Unassembled WGS sequence"/>
</dbReference>